<keyword evidence="3" id="KW-1185">Reference proteome</keyword>
<dbReference type="RefSeq" id="WP_163459669.1">
    <property type="nucleotide sequence ID" value="NZ_JAAGOH010000042.1"/>
</dbReference>
<evidence type="ECO:0000313" key="2">
    <source>
        <dbReference type="EMBL" id="NDY93638.1"/>
    </source>
</evidence>
<gene>
    <name evidence="2" type="ORF">G3A44_20825</name>
</gene>
<name>A0A7C9TM45_9BURK</name>
<comment type="caution">
    <text evidence="2">The sequence shown here is derived from an EMBL/GenBank/DDBJ whole genome shotgun (WGS) entry which is preliminary data.</text>
</comment>
<dbReference type="AlphaFoldDB" id="A0A7C9TM45"/>
<dbReference type="EMBL" id="JAAGOH010000042">
    <property type="protein sequence ID" value="NDY93638.1"/>
    <property type="molecule type" value="Genomic_DNA"/>
</dbReference>
<dbReference type="Proteomes" id="UP000484255">
    <property type="component" value="Unassembled WGS sequence"/>
</dbReference>
<evidence type="ECO:0000259" key="1">
    <source>
        <dbReference type="Pfam" id="PF13592"/>
    </source>
</evidence>
<accession>A0A7C9TM45</accession>
<organism evidence="2 3">
    <name type="scientific">Ideonella livida</name>
    <dbReference type="NCBI Taxonomy" id="2707176"/>
    <lineage>
        <taxon>Bacteria</taxon>
        <taxon>Pseudomonadati</taxon>
        <taxon>Pseudomonadota</taxon>
        <taxon>Betaproteobacteria</taxon>
        <taxon>Burkholderiales</taxon>
        <taxon>Sphaerotilaceae</taxon>
        <taxon>Ideonella</taxon>
    </lineage>
</organism>
<proteinExistence type="predicted"/>
<sequence>MTLYRAGAVRHHLPVAPEGRALTLAQERHLRERLLTTTPAGCGLAPGLWTRASLCQLVQQETGVQLAAAAVARYQERWGLRPRVARGLLPQDQHRLFQRLGRSQLEMEGLKVRHRAHSQGAELHLGAVLPLPEATAPALQELGPWPTGPGGQWPTLLASVSGQGRMSWLPVGQSRNALAWVPFLRGLAWESQRSCRKVLLLLTVNPWEDEGQALEPWLEELQADLELYLPAQPAPQAVDWGGLVRGPVEALLG</sequence>
<dbReference type="Pfam" id="PF13592">
    <property type="entry name" value="HTH_33"/>
    <property type="match status" value="1"/>
</dbReference>
<protein>
    <submittedName>
        <fullName evidence="2">Winged helix-turn-helix domain-containing protein</fullName>
    </submittedName>
</protein>
<dbReference type="InterPro" id="IPR025959">
    <property type="entry name" value="Winged_HTH_dom"/>
</dbReference>
<reference evidence="2 3" key="1">
    <citation type="submission" date="2020-02" db="EMBL/GenBank/DDBJ databases">
        <title>Ideonella bacterium strain TBM-1.</title>
        <authorList>
            <person name="Chen W.-M."/>
        </authorList>
    </citation>
    <scope>NUCLEOTIDE SEQUENCE [LARGE SCALE GENOMIC DNA]</scope>
    <source>
        <strain evidence="2 3">TBM-1</strain>
    </source>
</reference>
<evidence type="ECO:0000313" key="3">
    <source>
        <dbReference type="Proteomes" id="UP000484255"/>
    </source>
</evidence>
<feature type="domain" description="Winged helix-turn helix" evidence="1">
    <location>
        <begin position="47"/>
        <end position="87"/>
    </location>
</feature>